<keyword evidence="3" id="KW-1185">Reference proteome</keyword>
<comment type="caution">
    <text evidence="2">The sequence shown here is derived from an EMBL/GenBank/DDBJ whole genome shotgun (WGS) entry which is preliminary data.</text>
</comment>
<dbReference type="RefSeq" id="WP_068540423.1">
    <property type="nucleotide sequence ID" value="NZ_LSFI01000001.1"/>
</dbReference>
<evidence type="ECO:0000256" key="1">
    <source>
        <dbReference type="SAM" id="Coils"/>
    </source>
</evidence>
<gene>
    <name evidence="2" type="ORF">TH606_00305</name>
</gene>
<protein>
    <recommendedName>
        <fullName evidence="4">Cytoplasmic protein</fullName>
    </recommendedName>
</protein>
<proteinExistence type="predicted"/>
<accession>A0A177EB54</accession>
<dbReference type="STRING" id="1795632.TH606_00305"/>
<organism evidence="2 3">
    <name type="scientific">Thermodesulfatator autotrophicus</name>
    <dbReference type="NCBI Taxonomy" id="1795632"/>
    <lineage>
        <taxon>Bacteria</taxon>
        <taxon>Pseudomonadati</taxon>
        <taxon>Thermodesulfobacteriota</taxon>
        <taxon>Thermodesulfobacteria</taxon>
        <taxon>Thermodesulfobacteriales</taxon>
        <taxon>Thermodesulfatatoraceae</taxon>
        <taxon>Thermodesulfatator</taxon>
    </lineage>
</organism>
<evidence type="ECO:0008006" key="4">
    <source>
        <dbReference type="Google" id="ProtNLM"/>
    </source>
</evidence>
<dbReference type="Proteomes" id="UP000076964">
    <property type="component" value="Unassembled WGS sequence"/>
</dbReference>
<evidence type="ECO:0000313" key="2">
    <source>
        <dbReference type="EMBL" id="OAG28741.1"/>
    </source>
</evidence>
<dbReference type="Pfam" id="PF17253">
    <property type="entry name" value="DUF5320"/>
    <property type="match status" value="1"/>
</dbReference>
<dbReference type="EMBL" id="LSFI01000001">
    <property type="protein sequence ID" value="OAG28741.1"/>
    <property type="molecule type" value="Genomic_DNA"/>
</dbReference>
<sequence>MPGLDRTGPWGEGPMTGRGLGLCTPEGRELLARGPWGRGFGWGRGWRRGRGFGWGRGWGRGWCWRFFGGFGWGRGRGFGWRRWFASLSPEERKKLLEEEAAFYREQLEEIEKELKEEASKE</sequence>
<keyword evidence="1" id="KW-0175">Coiled coil</keyword>
<dbReference type="AlphaFoldDB" id="A0A177EB54"/>
<reference evidence="2 3" key="1">
    <citation type="submission" date="2016-02" db="EMBL/GenBank/DDBJ databases">
        <title>Draft genome sequence of Thermodesulfatator sp. S606.</title>
        <authorList>
            <person name="Lai Q."/>
            <person name="Cao J."/>
            <person name="Dupont S."/>
            <person name="Shao Z."/>
            <person name="Jebbar M."/>
            <person name="Alain K."/>
        </authorList>
    </citation>
    <scope>NUCLEOTIDE SEQUENCE [LARGE SCALE GENOMIC DNA]</scope>
    <source>
        <strain evidence="2 3">S606</strain>
    </source>
</reference>
<dbReference type="InterPro" id="IPR035205">
    <property type="entry name" value="DUF5320"/>
</dbReference>
<evidence type="ECO:0000313" key="3">
    <source>
        <dbReference type="Proteomes" id="UP000076964"/>
    </source>
</evidence>
<dbReference type="OrthoDB" id="9816266at2"/>
<feature type="coiled-coil region" evidence="1">
    <location>
        <begin position="93"/>
        <end position="120"/>
    </location>
</feature>
<name>A0A177EB54_9BACT</name>